<dbReference type="GO" id="GO:0008495">
    <property type="term" value="F:protoheme IX farnesyltransferase activity"/>
    <property type="evidence" value="ECO:0007669"/>
    <property type="project" value="UniProtKB-UniRule"/>
</dbReference>
<organism evidence="15">
    <name type="scientific">uncultured Acetothermia bacterium</name>
    <dbReference type="NCBI Taxonomy" id="236499"/>
    <lineage>
        <taxon>Bacteria</taxon>
        <taxon>Candidatus Bipolaricaulota</taxon>
        <taxon>environmental samples</taxon>
    </lineage>
</organism>
<evidence type="ECO:0000256" key="12">
    <source>
        <dbReference type="ARBA" id="ARBA00042475"/>
    </source>
</evidence>
<protein>
    <recommendedName>
        <fullName evidence="11 14">Protoheme IX farnesyltransferase</fullName>
        <ecNumber evidence="3 14">2.5.1.141</ecNumber>
    </recommendedName>
    <alternativeName>
        <fullName evidence="12 14">Heme B farnesyltransferase</fullName>
    </alternativeName>
    <alternativeName>
        <fullName evidence="10 14">Heme O synthase</fullName>
    </alternativeName>
</protein>
<evidence type="ECO:0000256" key="5">
    <source>
        <dbReference type="ARBA" id="ARBA00022679"/>
    </source>
</evidence>
<evidence type="ECO:0000256" key="3">
    <source>
        <dbReference type="ARBA" id="ARBA00012292"/>
    </source>
</evidence>
<proteinExistence type="inferred from homology"/>
<dbReference type="CDD" id="cd13957">
    <property type="entry name" value="PT_UbiA_Cox10"/>
    <property type="match status" value="1"/>
</dbReference>
<evidence type="ECO:0000256" key="11">
    <source>
        <dbReference type="ARBA" id="ARBA00040810"/>
    </source>
</evidence>
<dbReference type="HAMAP" id="MF_00154">
    <property type="entry name" value="CyoE_CtaB"/>
    <property type="match status" value="1"/>
</dbReference>
<dbReference type="Gene3D" id="1.10.357.140">
    <property type="entry name" value="UbiA prenyltransferase"/>
    <property type="match status" value="1"/>
</dbReference>
<feature type="transmembrane region" description="Helical" evidence="14">
    <location>
        <begin position="21"/>
        <end position="41"/>
    </location>
</feature>
<dbReference type="InterPro" id="IPR006369">
    <property type="entry name" value="Protohaem_IX_farnesylTrfase"/>
</dbReference>
<comment type="pathway">
    <text evidence="2 14">Porphyrin-containing compound metabolism; heme O biosynthesis; heme O from protoheme: step 1/1.</text>
</comment>
<keyword evidence="5 14" id="KW-0808">Transferase</keyword>
<name>H5SFG7_9BACT</name>
<feature type="transmembrane region" description="Helical" evidence="14">
    <location>
        <begin position="272"/>
        <end position="291"/>
    </location>
</feature>
<dbReference type="EC" id="2.5.1.141" evidence="3 14"/>
<evidence type="ECO:0000313" key="15">
    <source>
        <dbReference type="EMBL" id="BAL54903.1"/>
    </source>
</evidence>
<dbReference type="FunFam" id="1.10.357.140:FF:000006">
    <property type="entry name" value="Protoheme IX farnesyltransferase, mitochondrial"/>
    <property type="match status" value="1"/>
</dbReference>
<evidence type="ECO:0000256" key="14">
    <source>
        <dbReference type="HAMAP-Rule" id="MF_00154"/>
    </source>
</evidence>
<evidence type="ECO:0000256" key="7">
    <source>
        <dbReference type="ARBA" id="ARBA00022989"/>
    </source>
</evidence>
<dbReference type="GO" id="GO:0048034">
    <property type="term" value="P:heme O biosynthetic process"/>
    <property type="evidence" value="ECO:0007669"/>
    <property type="project" value="UniProtKB-UniRule"/>
</dbReference>
<evidence type="ECO:0000256" key="9">
    <source>
        <dbReference type="ARBA" id="ARBA00023136"/>
    </source>
</evidence>
<evidence type="ECO:0000256" key="1">
    <source>
        <dbReference type="ARBA" id="ARBA00004651"/>
    </source>
</evidence>
<evidence type="ECO:0000256" key="13">
    <source>
        <dbReference type="ARBA" id="ARBA00047690"/>
    </source>
</evidence>
<evidence type="ECO:0000256" key="8">
    <source>
        <dbReference type="ARBA" id="ARBA00023133"/>
    </source>
</evidence>
<comment type="subcellular location">
    <subcellularLocation>
        <location evidence="1 14">Cell membrane</location>
        <topology evidence="1 14">Multi-pass membrane protein</topology>
    </subcellularLocation>
</comment>
<comment type="miscellaneous">
    <text evidence="14">Carbon 2 of the heme B porphyrin ring is defined according to the Fischer nomenclature.</text>
</comment>
<dbReference type="InterPro" id="IPR030470">
    <property type="entry name" value="UbiA_prenylTrfase_CS"/>
</dbReference>
<dbReference type="NCBIfam" id="NF003349">
    <property type="entry name" value="PRK04375.1-2"/>
    <property type="match status" value="1"/>
</dbReference>
<evidence type="ECO:0000256" key="2">
    <source>
        <dbReference type="ARBA" id="ARBA00004919"/>
    </source>
</evidence>
<feature type="transmembrane region" description="Helical" evidence="14">
    <location>
        <begin position="118"/>
        <end position="138"/>
    </location>
</feature>
<feature type="transmembrane region" description="Helical" evidence="14">
    <location>
        <begin position="159"/>
        <end position="183"/>
    </location>
</feature>
<evidence type="ECO:0000256" key="10">
    <source>
        <dbReference type="ARBA" id="ARBA00030253"/>
    </source>
</evidence>
<evidence type="ECO:0000256" key="4">
    <source>
        <dbReference type="ARBA" id="ARBA00022475"/>
    </source>
</evidence>
<reference evidence="15" key="2">
    <citation type="journal article" date="2012" name="PLoS ONE">
        <title>A Deeply Branching Thermophilic Bacterium with an Ancient Acetyl-CoA Pathway Dominates a Subsurface Ecosystem.</title>
        <authorList>
            <person name="Takami H."/>
            <person name="Noguchi H."/>
            <person name="Takaki Y."/>
            <person name="Uchiyama I."/>
            <person name="Toyoda A."/>
            <person name="Nishi S."/>
            <person name="Chee G.-J."/>
            <person name="Arai W."/>
            <person name="Nunoura T."/>
            <person name="Itoh T."/>
            <person name="Hattori M."/>
            <person name="Takai K."/>
        </authorList>
    </citation>
    <scope>NUCLEOTIDE SEQUENCE</scope>
</reference>
<dbReference type="UniPathway" id="UPA00834">
    <property type="reaction ID" value="UER00712"/>
</dbReference>
<dbReference type="Pfam" id="PF01040">
    <property type="entry name" value="UbiA"/>
    <property type="match status" value="1"/>
</dbReference>
<dbReference type="PANTHER" id="PTHR43448">
    <property type="entry name" value="PROTOHEME IX FARNESYLTRANSFERASE, MITOCHONDRIAL"/>
    <property type="match status" value="1"/>
</dbReference>
<dbReference type="InterPro" id="IPR044878">
    <property type="entry name" value="UbiA_sf"/>
</dbReference>
<comment type="function">
    <text evidence="14">Converts heme B (protoheme IX) to heme O by substitution of the vinyl group on carbon 2 of heme B porphyrin ring with a hydroxyethyl farnesyl side group.</text>
</comment>
<dbReference type="EMBL" id="AP011703">
    <property type="protein sequence ID" value="BAL54903.1"/>
    <property type="molecule type" value="Genomic_DNA"/>
</dbReference>
<feature type="transmembrane region" description="Helical" evidence="14">
    <location>
        <begin position="232"/>
        <end position="260"/>
    </location>
</feature>
<evidence type="ECO:0000256" key="6">
    <source>
        <dbReference type="ARBA" id="ARBA00022692"/>
    </source>
</evidence>
<feature type="transmembrane region" description="Helical" evidence="14">
    <location>
        <begin position="92"/>
        <end position="112"/>
    </location>
</feature>
<comment type="similarity">
    <text evidence="14">Belongs to the UbiA prenyltransferase family. Protoheme IX farnesyltransferase subfamily.</text>
</comment>
<comment type="catalytic activity">
    <reaction evidence="13 14">
        <text>heme b + (2E,6E)-farnesyl diphosphate + H2O = Fe(II)-heme o + diphosphate</text>
        <dbReference type="Rhea" id="RHEA:28070"/>
        <dbReference type="ChEBI" id="CHEBI:15377"/>
        <dbReference type="ChEBI" id="CHEBI:33019"/>
        <dbReference type="ChEBI" id="CHEBI:60344"/>
        <dbReference type="ChEBI" id="CHEBI:60530"/>
        <dbReference type="ChEBI" id="CHEBI:175763"/>
        <dbReference type="EC" id="2.5.1.141"/>
    </reaction>
</comment>
<dbReference type="PROSITE" id="PS00943">
    <property type="entry name" value="UBIA"/>
    <property type="match status" value="1"/>
</dbReference>
<accession>H5SFG7</accession>
<gene>
    <name evidence="14" type="primary">ctaB</name>
    <name evidence="15" type="ORF">HGMM_F21E10C09</name>
</gene>
<keyword evidence="7 14" id="KW-1133">Transmembrane helix</keyword>
<dbReference type="InterPro" id="IPR000537">
    <property type="entry name" value="UbiA_prenyltransferase"/>
</dbReference>
<dbReference type="AlphaFoldDB" id="H5SFG7"/>
<feature type="transmembrane region" description="Helical" evidence="14">
    <location>
        <begin position="47"/>
        <end position="71"/>
    </location>
</feature>
<sequence length="293" mass="31654">MMTIAQRAVLRRALSDYLALTKPRITLLVLVTTAAAFWVAARESFSLGLFMITLVGTGLAASAAGVLNCLIDRDIDALMARTRSRPLPAGRVQPLPVALFGIALTISSFVVLAWGANLLAAGLALFAILFYALVYTRWLKRTSPWCTEIGGIAGAMPPLIGWAAATGQIAAPALVLFGILLLWQPPHFWALALGRTEEYRAAGLPVLPVVVGQDATRRRSFFYALALVLVSLWLYILGVVGVFYAVGATLLGIGFIYLAWRDWRSPSPATSKTLFLSSMLYLALVFLLIVLDS</sequence>
<dbReference type="NCBIfam" id="TIGR01473">
    <property type="entry name" value="cyoE_ctaB"/>
    <property type="match status" value="1"/>
</dbReference>
<keyword evidence="9 14" id="KW-0472">Membrane</keyword>
<dbReference type="GO" id="GO:0005886">
    <property type="term" value="C:plasma membrane"/>
    <property type="evidence" value="ECO:0007669"/>
    <property type="project" value="UniProtKB-SubCell"/>
</dbReference>
<reference evidence="15" key="1">
    <citation type="journal article" date="2005" name="Environ. Microbiol.">
        <title>Genetic and functional properties of uncultivated thermophilic crenarchaeotes from a subsurface gold mine as revealed by analysis of genome fragments.</title>
        <authorList>
            <person name="Nunoura T."/>
            <person name="Hirayama H."/>
            <person name="Takami H."/>
            <person name="Oida H."/>
            <person name="Nishi S."/>
            <person name="Shimamura S."/>
            <person name="Suzuki Y."/>
            <person name="Inagaki F."/>
            <person name="Takai K."/>
            <person name="Nealson K.H."/>
            <person name="Horikoshi K."/>
        </authorList>
    </citation>
    <scope>NUCLEOTIDE SEQUENCE</scope>
</reference>
<dbReference type="PANTHER" id="PTHR43448:SF7">
    <property type="entry name" value="4-HYDROXYBENZOATE SOLANESYLTRANSFERASE"/>
    <property type="match status" value="1"/>
</dbReference>
<keyword evidence="8 14" id="KW-0350">Heme biosynthesis</keyword>
<keyword evidence="4 14" id="KW-1003">Cell membrane</keyword>
<keyword evidence="6 14" id="KW-0812">Transmembrane</keyword>